<dbReference type="PANTHER" id="PTHR13773">
    <property type="entry name" value="PHOSPHATIDATE CYTIDYLYLTRANSFERASE"/>
    <property type="match status" value="1"/>
</dbReference>
<keyword evidence="15" id="KW-1208">Phospholipid metabolism</keyword>
<evidence type="ECO:0000313" key="20">
    <source>
        <dbReference type="Proteomes" id="UP000218334"/>
    </source>
</evidence>
<keyword evidence="12" id="KW-0443">Lipid metabolism</keyword>
<organism evidence="19 20">
    <name type="scientific">Armillaria solidipes</name>
    <dbReference type="NCBI Taxonomy" id="1076256"/>
    <lineage>
        <taxon>Eukaryota</taxon>
        <taxon>Fungi</taxon>
        <taxon>Dikarya</taxon>
        <taxon>Basidiomycota</taxon>
        <taxon>Agaricomycotina</taxon>
        <taxon>Agaricomycetes</taxon>
        <taxon>Agaricomycetidae</taxon>
        <taxon>Agaricales</taxon>
        <taxon>Marasmiineae</taxon>
        <taxon>Physalacriaceae</taxon>
        <taxon>Armillaria</taxon>
    </lineage>
</organism>
<evidence type="ECO:0000256" key="15">
    <source>
        <dbReference type="ARBA" id="ARBA00023264"/>
    </source>
</evidence>
<accession>A0A2H3CGA4</accession>
<evidence type="ECO:0000256" key="13">
    <source>
        <dbReference type="ARBA" id="ARBA00023136"/>
    </source>
</evidence>
<evidence type="ECO:0000256" key="7">
    <source>
        <dbReference type="ARBA" id="ARBA00022516"/>
    </source>
</evidence>
<dbReference type="InterPro" id="IPR016720">
    <property type="entry name" value="PC_Trfase_euk"/>
</dbReference>
<evidence type="ECO:0000256" key="14">
    <source>
        <dbReference type="ARBA" id="ARBA00023209"/>
    </source>
</evidence>
<dbReference type="STRING" id="1076256.A0A2H3CGA4"/>
<dbReference type="EC" id="2.7.7.41" evidence="6"/>
<gene>
    <name evidence="19" type="ORF">ARMSODRAFT_585008</name>
</gene>
<keyword evidence="7" id="KW-0444">Lipid biosynthesis</keyword>
<keyword evidence="14" id="KW-0594">Phospholipid biosynthesis</keyword>
<evidence type="ECO:0000256" key="11">
    <source>
        <dbReference type="ARBA" id="ARBA00022989"/>
    </source>
</evidence>
<evidence type="ECO:0000256" key="17">
    <source>
        <dbReference type="ARBA" id="ARBA00032396"/>
    </source>
</evidence>
<evidence type="ECO:0000256" key="4">
    <source>
        <dbReference type="ARBA" id="ARBA00005189"/>
    </source>
</evidence>
<dbReference type="UniPathway" id="UPA00557">
    <property type="reaction ID" value="UER00614"/>
</dbReference>
<dbReference type="GO" id="GO:0005789">
    <property type="term" value="C:endoplasmic reticulum membrane"/>
    <property type="evidence" value="ECO:0007669"/>
    <property type="project" value="TreeGrafter"/>
</dbReference>
<name>A0A2H3CGA4_9AGAR</name>
<evidence type="ECO:0000256" key="8">
    <source>
        <dbReference type="ARBA" id="ARBA00022679"/>
    </source>
</evidence>
<proteinExistence type="inferred from homology"/>
<dbReference type="AlphaFoldDB" id="A0A2H3CGA4"/>
<comment type="subcellular location">
    <subcellularLocation>
        <location evidence="2">Membrane</location>
        <topology evidence="2">Multi-pass membrane protein</topology>
    </subcellularLocation>
</comment>
<keyword evidence="10" id="KW-0548">Nucleotidyltransferase</keyword>
<comment type="catalytic activity">
    <reaction evidence="1">
        <text>a 1,2-diacyl-sn-glycero-3-phosphate + CTP + H(+) = a CDP-1,2-diacyl-sn-glycerol + diphosphate</text>
        <dbReference type="Rhea" id="RHEA:16229"/>
        <dbReference type="ChEBI" id="CHEBI:15378"/>
        <dbReference type="ChEBI" id="CHEBI:33019"/>
        <dbReference type="ChEBI" id="CHEBI:37563"/>
        <dbReference type="ChEBI" id="CHEBI:58332"/>
        <dbReference type="ChEBI" id="CHEBI:58608"/>
        <dbReference type="EC" id="2.7.7.41"/>
    </reaction>
</comment>
<evidence type="ECO:0000256" key="12">
    <source>
        <dbReference type="ARBA" id="ARBA00023098"/>
    </source>
</evidence>
<keyword evidence="8" id="KW-0808">Transferase</keyword>
<sequence length="157" mass="17862">MICPVHDLGVSAWSNVTCTPNPVFVWKEWQIWTPVTSILSACTLSPTRYITSILCSCRSLRPSLHRLEDFLRLDSSVRLISRISATTSLDMVEDRMDCQFLMGVFIYVYYSSLIREHHVTVGSVLQTIVSGLTVDEQLELMADMKRYLEGQGIRLPC</sequence>
<keyword evidence="9" id="KW-0812">Transmembrane</keyword>
<dbReference type="PANTHER" id="PTHR13773:SF8">
    <property type="entry name" value="PHOSPHATIDATE CYTIDYLYLTRANSFERASE, PHOTORECEPTOR-SPECIFIC"/>
    <property type="match status" value="1"/>
</dbReference>
<keyword evidence="13" id="KW-0472">Membrane</keyword>
<evidence type="ECO:0000256" key="3">
    <source>
        <dbReference type="ARBA" id="ARBA00005119"/>
    </source>
</evidence>
<dbReference type="GO" id="GO:0016024">
    <property type="term" value="P:CDP-diacylglycerol biosynthetic process"/>
    <property type="evidence" value="ECO:0007669"/>
    <property type="project" value="UniProtKB-UniPathway"/>
</dbReference>
<protein>
    <recommendedName>
        <fullName evidence="6">phosphatidate cytidylyltransferase</fullName>
        <ecNumber evidence="6">2.7.7.41</ecNumber>
    </recommendedName>
    <alternativeName>
        <fullName evidence="16">CDP-diacylglycerol synthase</fullName>
    </alternativeName>
    <alternativeName>
        <fullName evidence="17">CDP-diglyceride pyrophosphorylase</fullName>
    </alternativeName>
    <alternativeName>
        <fullName evidence="18">CDP-diglyceride synthase</fullName>
    </alternativeName>
</protein>
<evidence type="ECO:0000256" key="5">
    <source>
        <dbReference type="ARBA" id="ARBA00010185"/>
    </source>
</evidence>
<evidence type="ECO:0000256" key="9">
    <source>
        <dbReference type="ARBA" id="ARBA00022692"/>
    </source>
</evidence>
<keyword evidence="11" id="KW-1133">Transmembrane helix</keyword>
<evidence type="ECO:0000256" key="10">
    <source>
        <dbReference type="ARBA" id="ARBA00022695"/>
    </source>
</evidence>
<dbReference type="Proteomes" id="UP000218334">
    <property type="component" value="Unassembled WGS sequence"/>
</dbReference>
<reference evidence="20" key="1">
    <citation type="journal article" date="2017" name="Nat. Ecol. Evol.">
        <title>Genome expansion and lineage-specific genetic innovations in the forest pathogenic fungi Armillaria.</title>
        <authorList>
            <person name="Sipos G."/>
            <person name="Prasanna A.N."/>
            <person name="Walter M.C."/>
            <person name="O'Connor E."/>
            <person name="Balint B."/>
            <person name="Krizsan K."/>
            <person name="Kiss B."/>
            <person name="Hess J."/>
            <person name="Varga T."/>
            <person name="Slot J."/>
            <person name="Riley R."/>
            <person name="Boka B."/>
            <person name="Rigling D."/>
            <person name="Barry K."/>
            <person name="Lee J."/>
            <person name="Mihaltcheva S."/>
            <person name="LaButti K."/>
            <person name="Lipzen A."/>
            <person name="Waldron R."/>
            <person name="Moloney N.M."/>
            <person name="Sperisen C."/>
            <person name="Kredics L."/>
            <person name="Vagvoelgyi C."/>
            <person name="Patrignani A."/>
            <person name="Fitzpatrick D."/>
            <person name="Nagy I."/>
            <person name="Doyle S."/>
            <person name="Anderson J.B."/>
            <person name="Grigoriev I.V."/>
            <person name="Gueldener U."/>
            <person name="Muensterkoetter M."/>
            <person name="Nagy L.G."/>
        </authorList>
    </citation>
    <scope>NUCLEOTIDE SEQUENCE [LARGE SCALE GENOMIC DNA]</scope>
    <source>
        <strain evidence="20">28-4</strain>
    </source>
</reference>
<evidence type="ECO:0000313" key="19">
    <source>
        <dbReference type="EMBL" id="PBK74336.1"/>
    </source>
</evidence>
<dbReference type="GO" id="GO:0004605">
    <property type="term" value="F:phosphatidate cytidylyltransferase activity"/>
    <property type="evidence" value="ECO:0007669"/>
    <property type="project" value="UniProtKB-EC"/>
</dbReference>
<comment type="similarity">
    <text evidence="5">Belongs to the CDS family.</text>
</comment>
<evidence type="ECO:0000256" key="18">
    <source>
        <dbReference type="ARBA" id="ARBA00033406"/>
    </source>
</evidence>
<comment type="pathway">
    <text evidence="4">Lipid metabolism.</text>
</comment>
<evidence type="ECO:0000256" key="2">
    <source>
        <dbReference type="ARBA" id="ARBA00004141"/>
    </source>
</evidence>
<dbReference type="EMBL" id="KZ293419">
    <property type="protein sequence ID" value="PBK74336.1"/>
    <property type="molecule type" value="Genomic_DNA"/>
</dbReference>
<comment type="pathway">
    <text evidence="3">Phospholipid metabolism; CDP-diacylglycerol biosynthesis; CDP-diacylglycerol from sn-glycerol 3-phosphate: step 3/3.</text>
</comment>
<evidence type="ECO:0000256" key="1">
    <source>
        <dbReference type="ARBA" id="ARBA00001698"/>
    </source>
</evidence>
<keyword evidence="20" id="KW-1185">Reference proteome</keyword>
<evidence type="ECO:0000256" key="6">
    <source>
        <dbReference type="ARBA" id="ARBA00012487"/>
    </source>
</evidence>
<evidence type="ECO:0000256" key="16">
    <source>
        <dbReference type="ARBA" id="ARBA00029893"/>
    </source>
</evidence>